<accession>A0A1G7E6T9</accession>
<feature type="domain" description="HTH lacI-type" evidence="4">
    <location>
        <begin position="5"/>
        <end position="59"/>
    </location>
</feature>
<reference evidence="7" key="1">
    <citation type="submission" date="2016-10" db="EMBL/GenBank/DDBJ databases">
        <authorList>
            <person name="Varghese N."/>
            <person name="Submissions S."/>
        </authorList>
    </citation>
    <scope>NUCLEOTIDE SEQUENCE [LARGE SCALE GENOMIC DNA]</scope>
    <source>
        <strain evidence="7">DSM 24729</strain>
    </source>
</reference>
<dbReference type="GO" id="GO:0000976">
    <property type="term" value="F:transcription cis-regulatory region binding"/>
    <property type="evidence" value="ECO:0007669"/>
    <property type="project" value="TreeGrafter"/>
</dbReference>
<organism evidence="6 7">
    <name type="scientific">Cellulophaga baltica</name>
    <dbReference type="NCBI Taxonomy" id="76594"/>
    <lineage>
        <taxon>Bacteria</taxon>
        <taxon>Pseudomonadati</taxon>
        <taxon>Bacteroidota</taxon>
        <taxon>Flavobacteriia</taxon>
        <taxon>Flavobacteriales</taxon>
        <taxon>Flavobacteriaceae</taxon>
        <taxon>Cellulophaga</taxon>
    </lineage>
</organism>
<keyword evidence="2" id="KW-0238">DNA-binding</keyword>
<evidence type="ECO:0000313" key="6">
    <source>
        <dbReference type="EMBL" id="SDE59343.1"/>
    </source>
</evidence>
<dbReference type="CDD" id="cd06267">
    <property type="entry name" value="PBP1_LacI_sugar_binding-like"/>
    <property type="match status" value="1"/>
</dbReference>
<evidence type="ECO:0000256" key="3">
    <source>
        <dbReference type="ARBA" id="ARBA00023163"/>
    </source>
</evidence>
<keyword evidence="1" id="KW-0805">Transcription regulation</keyword>
<sequence>MSKKITLKELALISEFSVSTISKALSDNREISTKTKKKIKALAKQYNYRPNATARSLKSQKTKTIGVIIPNILAHYFAKVLLGIEKEVSKKGYSIITCISDESYEKETKSIELFNSGCVDGFLISLSKETQSNNFYEEINDAIQQGLPVVMFDRTSDKVHCDKVTINDFESAYNATQLLIESNHKKILFVSPISGTNVGNEREKGYRQAIIESFEGAIAPEVLNFTDYPEFTTTLNQYLETNIIDGIVAADELSAIYAMNLAISKGYKVPENLAVIGFTDGILSNNSNPPLSVVDQHETELGKIAAATLIQRIESNETTAPQTIVLPSELILRKSTHSAR</sequence>
<evidence type="ECO:0000313" key="7">
    <source>
        <dbReference type="Proteomes" id="UP000182114"/>
    </source>
</evidence>
<dbReference type="SUPFAM" id="SSF53822">
    <property type="entry name" value="Periplasmic binding protein-like I"/>
    <property type="match status" value="1"/>
</dbReference>
<evidence type="ECO:0000256" key="1">
    <source>
        <dbReference type="ARBA" id="ARBA00023015"/>
    </source>
</evidence>
<name>A0A1G7E6T9_9FLAO</name>
<dbReference type="GO" id="GO:0003700">
    <property type="term" value="F:DNA-binding transcription factor activity"/>
    <property type="evidence" value="ECO:0007669"/>
    <property type="project" value="TreeGrafter"/>
</dbReference>
<dbReference type="Pfam" id="PF13377">
    <property type="entry name" value="Peripla_BP_3"/>
    <property type="match status" value="1"/>
</dbReference>
<dbReference type="RefSeq" id="WP_025614141.1">
    <property type="nucleotide sequence ID" value="NZ_FNBD01000002.1"/>
</dbReference>
<dbReference type="Gene3D" id="3.40.50.2300">
    <property type="match status" value="2"/>
</dbReference>
<dbReference type="EMBL" id="FNBD01000002">
    <property type="protein sequence ID" value="SDE59343.1"/>
    <property type="molecule type" value="Genomic_DNA"/>
</dbReference>
<evidence type="ECO:0000259" key="4">
    <source>
        <dbReference type="PROSITE" id="PS50932"/>
    </source>
</evidence>
<dbReference type="Proteomes" id="UP000182114">
    <property type="component" value="Unassembled WGS sequence"/>
</dbReference>
<dbReference type="InterPro" id="IPR000843">
    <property type="entry name" value="HTH_LacI"/>
</dbReference>
<proteinExistence type="predicted"/>
<dbReference type="SMART" id="SM00354">
    <property type="entry name" value="HTH_LACI"/>
    <property type="match status" value="1"/>
</dbReference>
<dbReference type="PANTHER" id="PTHR30146">
    <property type="entry name" value="LACI-RELATED TRANSCRIPTIONAL REPRESSOR"/>
    <property type="match status" value="1"/>
</dbReference>
<dbReference type="Gene3D" id="1.10.260.40">
    <property type="entry name" value="lambda repressor-like DNA-binding domains"/>
    <property type="match status" value="1"/>
</dbReference>
<dbReference type="PROSITE" id="PS50943">
    <property type="entry name" value="HTH_CROC1"/>
    <property type="match status" value="1"/>
</dbReference>
<dbReference type="InterPro" id="IPR010982">
    <property type="entry name" value="Lambda_DNA-bd_dom_sf"/>
</dbReference>
<dbReference type="InterPro" id="IPR001387">
    <property type="entry name" value="Cro/C1-type_HTH"/>
</dbReference>
<evidence type="ECO:0000259" key="5">
    <source>
        <dbReference type="PROSITE" id="PS50943"/>
    </source>
</evidence>
<dbReference type="InterPro" id="IPR028082">
    <property type="entry name" value="Peripla_BP_I"/>
</dbReference>
<dbReference type="Pfam" id="PF00356">
    <property type="entry name" value="LacI"/>
    <property type="match status" value="1"/>
</dbReference>
<dbReference type="SUPFAM" id="SSF47413">
    <property type="entry name" value="lambda repressor-like DNA-binding domains"/>
    <property type="match status" value="1"/>
</dbReference>
<evidence type="ECO:0000256" key="2">
    <source>
        <dbReference type="ARBA" id="ARBA00023125"/>
    </source>
</evidence>
<gene>
    <name evidence="6" type="ORF">SAMN04487992_102125</name>
</gene>
<protein>
    <submittedName>
        <fullName evidence="6">Transcriptional regulator, LacI family</fullName>
    </submittedName>
</protein>
<dbReference type="PANTHER" id="PTHR30146:SF109">
    <property type="entry name" value="HTH-TYPE TRANSCRIPTIONAL REGULATOR GALS"/>
    <property type="match status" value="1"/>
</dbReference>
<keyword evidence="7" id="KW-1185">Reference proteome</keyword>
<feature type="domain" description="HTH cro/C1-type" evidence="5">
    <location>
        <begin position="2"/>
        <end position="49"/>
    </location>
</feature>
<dbReference type="AlphaFoldDB" id="A0A1G7E6T9"/>
<keyword evidence="3" id="KW-0804">Transcription</keyword>
<dbReference type="InterPro" id="IPR046335">
    <property type="entry name" value="LacI/GalR-like_sensor"/>
</dbReference>
<dbReference type="eggNOG" id="COG1609">
    <property type="taxonomic scope" value="Bacteria"/>
</dbReference>
<dbReference type="PROSITE" id="PS50932">
    <property type="entry name" value="HTH_LACI_2"/>
    <property type="match status" value="1"/>
</dbReference>